<dbReference type="EMBL" id="MLJW01003892">
    <property type="protein sequence ID" value="OIQ71075.1"/>
    <property type="molecule type" value="Genomic_DNA"/>
</dbReference>
<reference evidence="1" key="1">
    <citation type="submission" date="2016-10" db="EMBL/GenBank/DDBJ databases">
        <title>Sequence of Gallionella enrichment culture.</title>
        <authorList>
            <person name="Poehlein A."/>
            <person name="Muehling M."/>
            <person name="Daniel R."/>
        </authorList>
    </citation>
    <scope>NUCLEOTIDE SEQUENCE</scope>
</reference>
<dbReference type="Pfam" id="PF13155">
    <property type="entry name" value="Toprim_2"/>
    <property type="match status" value="1"/>
</dbReference>
<proteinExistence type="predicted"/>
<accession>A0A1J5Q0Q6</accession>
<gene>
    <name evidence="1" type="ORF">GALL_473120</name>
</gene>
<dbReference type="AlphaFoldDB" id="A0A1J5Q0Q6"/>
<comment type="caution">
    <text evidence="1">The sequence shown here is derived from an EMBL/GenBank/DDBJ whole genome shotgun (WGS) entry which is preliminary data.</text>
</comment>
<organism evidence="1">
    <name type="scientific">mine drainage metagenome</name>
    <dbReference type="NCBI Taxonomy" id="410659"/>
    <lineage>
        <taxon>unclassified sequences</taxon>
        <taxon>metagenomes</taxon>
        <taxon>ecological metagenomes</taxon>
    </lineage>
</organism>
<sequence length="203" mass="23400">MPIEHRRFQRKPDIPREPGYEIVEIKDLGHNTALLNYLETRGVRAVAEGRTKEVYYDVKHENNIRMNYFAIGWQNETGSWEIRNANFKACLGKKAISFIPNSPLRIAVFEGYFNYLSWLTDNPFATESILVLNSISLIAAGLEKARTYNDVDLFFDNDPPGERAAATFKQAFPQAIDCSGIYKGYNDYNDKIVAERRGYHYTR</sequence>
<dbReference type="Gene3D" id="3.40.1360.10">
    <property type="match status" value="1"/>
</dbReference>
<evidence type="ECO:0008006" key="2">
    <source>
        <dbReference type="Google" id="ProtNLM"/>
    </source>
</evidence>
<name>A0A1J5Q0Q6_9ZZZZ</name>
<evidence type="ECO:0000313" key="1">
    <source>
        <dbReference type="EMBL" id="OIQ71075.1"/>
    </source>
</evidence>
<protein>
    <recommendedName>
        <fullName evidence="2">DNA primase</fullName>
    </recommendedName>
</protein>